<feature type="compositionally biased region" description="Pro residues" evidence="1">
    <location>
        <begin position="497"/>
        <end position="508"/>
    </location>
</feature>
<feature type="compositionally biased region" description="Polar residues" evidence="1">
    <location>
        <begin position="329"/>
        <end position="347"/>
    </location>
</feature>
<feature type="compositionally biased region" description="Basic and acidic residues" evidence="1">
    <location>
        <begin position="152"/>
        <end position="171"/>
    </location>
</feature>
<reference evidence="2" key="1">
    <citation type="journal article" date="2021" name="Nat. Commun.">
        <title>Genetic determinants of endophytism in the Arabidopsis root mycobiome.</title>
        <authorList>
            <person name="Mesny F."/>
            <person name="Miyauchi S."/>
            <person name="Thiergart T."/>
            <person name="Pickel B."/>
            <person name="Atanasova L."/>
            <person name="Karlsson M."/>
            <person name="Huettel B."/>
            <person name="Barry K.W."/>
            <person name="Haridas S."/>
            <person name="Chen C."/>
            <person name="Bauer D."/>
            <person name="Andreopoulos W."/>
            <person name="Pangilinan J."/>
            <person name="LaButti K."/>
            <person name="Riley R."/>
            <person name="Lipzen A."/>
            <person name="Clum A."/>
            <person name="Drula E."/>
            <person name="Henrissat B."/>
            <person name="Kohler A."/>
            <person name="Grigoriev I.V."/>
            <person name="Martin F.M."/>
            <person name="Hacquard S."/>
        </authorList>
    </citation>
    <scope>NUCLEOTIDE SEQUENCE</scope>
    <source>
        <strain evidence="2">MPI-CAGE-CH-0235</strain>
    </source>
</reference>
<dbReference type="EMBL" id="JAGPNK010000009">
    <property type="protein sequence ID" value="KAH7313584.1"/>
    <property type="molecule type" value="Genomic_DNA"/>
</dbReference>
<dbReference type="AlphaFoldDB" id="A0A8K0SNR2"/>
<gene>
    <name evidence="2" type="ORF">B0I35DRAFT_410563</name>
</gene>
<dbReference type="Proteomes" id="UP000813444">
    <property type="component" value="Unassembled WGS sequence"/>
</dbReference>
<feature type="region of interest" description="Disordered" evidence="1">
    <location>
        <begin position="609"/>
        <end position="699"/>
    </location>
</feature>
<feature type="compositionally biased region" description="Polar residues" evidence="1">
    <location>
        <begin position="645"/>
        <end position="676"/>
    </location>
</feature>
<feature type="region of interest" description="Disordered" evidence="1">
    <location>
        <begin position="726"/>
        <end position="860"/>
    </location>
</feature>
<feature type="region of interest" description="Disordered" evidence="1">
    <location>
        <begin position="288"/>
        <end position="347"/>
    </location>
</feature>
<name>A0A8K0SNR2_9HYPO</name>
<organism evidence="2 3">
    <name type="scientific">Stachybotrys elegans</name>
    <dbReference type="NCBI Taxonomy" id="80388"/>
    <lineage>
        <taxon>Eukaryota</taxon>
        <taxon>Fungi</taxon>
        <taxon>Dikarya</taxon>
        <taxon>Ascomycota</taxon>
        <taxon>Pezizomycotina</taxon>
        <taxon>Sordariomycetes</taxon>
        <taxon>Hypocreomycetidae</taxon>
        <taxon>Hypocreales</taxon>
        <taxon>Stachybotryaceae</taxon>
        <taxon>Stachybotrys</taxon>
    </lineage>
</organism>
<evidence type="ECO:0000313" key="3">
    <source>
        <dbReference type="Proteomes" id="UP000813444"/>
    </source>
</evidence>
<feature type="region of interest" description="Disordered" evidence="1">
    <location>
        <begin position="1"/>
        <end position="236"/>
    </location>
</feature>
<feature type="compositionally biased region" description="Polar residues" evidence="1">
    <location>
        <begin position="386"/>
        <end position="397"/>
    </location>
</feature>
<feature type="compositionally biased region" description="Low complexity" evidence="1">
    <location>
        <begin position="32"/>
        <end position="50"/>
    </location>
</feature>
<feature type="compositionally biased region" description="Polar residues" evidence="1">
    <location>
        <begin position="1"/>
        <end position="16"/>
    </location>
</feature>
<accession>A0A8K0SNR2</accession>
<feature type="compositionally biased region" description="Basic and acidic residues" evidence="1">
    <location>
        <begin position="727"/>
        <end position="741"/>
    </location>
</feature>
<keyword evidence="3" id="KW-1185">Reference proteome</keyword>
<protein>
    <submittedName>
        <fullName evidence="2">Uncharacterized protein</fullName>
    </submittedName>
</protein>
<feature type="compositionally biased region" description="Basic and acidic residues" evidence="1">
    <location>
        <begin position="465"/>
        <end position="482"/>
    </location>
</feature>
<comment type="caution">
    <text evidence="2">The sequence shown here is derived from an EMBL/GenBank/DDBJ whole genome shotgun (WGS) entry which is preliminary data.</text>
</comment>
<feature type="compositionally biased region" description="Polar residues" evidence="1">
    <location>
        <begin position="51"/>
        <end position="61"/>
    </location>
</feature>
<evidence type="ECO:0000313" key="2">
    <source>
        <dbReference type="EMBL" id="KAH7313584.1"/>
    </source>
</evidence>
<feature type="region of interest" description="Disordered" evidence="1">
    <location>
        <begin position="360"/>
        <end position="400"/>
    </location>
</feature>
<feature type="compositionally biased region" description="Polar residues" evidence="1">
    <location>
        <begin position="295"/>
        <end position="305"/>
    </location>
</feature>
<evidence type="ECO:0000256" key="1">
    <source>
        <dbReference type="SAM" id="MobiDB-lite"/>
    </source>
</evidence>
<feature type="compositionally biased region" description="Polar residues" evidence="1">
    <location>
        <begin position="798"/>
        <end position="808"/>
    </location>
</feature>
<feature type="region of interest" description="Disordered" evidence="1">
    <location>
        <begin position="432"/>
        <end position="543"/>
    </location>
</feature>
<dbReference type="OrthoDB" id="5386674at2759"/>
<sequence length="941" mass="104194">MTNTQIARGARSNSLQRMLELEKQVMNQRMQSLPPDTSRPSSSRSGKPASQTDSAPQTPVEETSRGRPRRPSTSRPPPLVINSSHPRLNPSEDSKSPPARTPRETPFVTVLSEKPSPKVVAFQFPPEVEDRKALCQSPTWEAYGRNKREKKERREDQREKKREEKREEKKTQEHKRRLTKPPPTHQNPHMVYMHGASAVPVSPKQRSRSASAVGGEAPLDKDSSGRAPRSRSRTGSFTSLLRSFEVRRNSVDHARDNGFIGGIKLEQKKHEAEQKAIDADLKAIEANIHPALRQSKPNSRTSSPLRSPAFAKAAAEDPNQKHYPPITRQPISPKNRSFSFSSQTSRAELTTMDKLRACVGLKPGTKDDKTPLATPKSEQAKRPHVSNGSPLVPQSSHDPVRRLAHAKVPSTSAIPTPPKPIAAQQVVKKTSLPNEFPGVEPLRLRNRPGADEAQPRTLHHVSPTLEDKVRTQDIRQQPRDITVDSAKSNAFASWSPQPSPSLVPPPLEPPKRSSRRKSRLLDAEQMPSSPVSSMPKAQDAQPAWLEQHDDYFSSFNRPYTPPTLELRGPANDARAVREVHRFEDTTDSESQHSKKRTIKSAAKAAFRFAGSPTEHPPRMSSTPVGTKKLSQVPDMRAEIMIQPRLNLSATDDSYSEASRYSTDLSTPNSSQPSSEQDLSRPLQKPPAIRGDAPASPTTTIASEYQKLTKDIDFEDDFNMQAIQAAAEKVRSSMERRSRPDLRGNSIRPDLLANAPPLPKPKQPWKSKEKLRGQIPTPPESESDDAPKYPLPVRPGTAPSASKSTTSLHNSRRPPPSPLTAAPISSKTTPDKLPTPPPQQSSRLSPKPRDAPASPLRPVGASKVGDQVAKMFVECCSCRYYHDMPSRLYEAMVHPDTVLDAKDSMFAGSLSMTVKCPWCRHEMSTKCCAGLAAMVHVKERLH</sequence>
<proteinExistence type="predicted"/>